<dbReference type="OrthoDB" id="1577640at2759"/>
<dbReference type="PANTHER" id="PTHR10039">
    <property type="entry name" value="AMELOGENIN"/>
    <property type="match status" value="1"/>
</dbReference>
<dbReference type="PANTHER" id="PTHR10039:SF16">
    <property type="entry name" value="GPI INOSITOL-DEACYLASE"/>
    <property type="match status" value="1"/>
</dbReference>
<keyword evidence="3" id="KW-1185">Reference proteome</keyword>
<dbReference type="RefSeq" id="XP_040777911.1">
    <property type="nucleotide sequence ID" value="XM_040920281.1"/>
</dbReference>
<dbReference type="InterPro" id="IPR036770">
    <property type="entry name" value="Ankyrin_rpt-contain_sf"/>
</dbReference>
<dbReference type="InterPro" id="IPR054471">
    <property type="entry name" value="GPIID_WHD"/>
</dbReference>
<sequence>MAGDVSELAAAEQGKSFFVMVPTDQGPACTFEESQYFYDLTTTIDYIVPKTSCLTFILKTIGTGKWFRDEPQYRNWEKSYNGLLWVNGIQFVQSMLSRRAALSSYAERRKQMMDVFTYTIAKVGAVVLLVDGLDEIPRDLQEDVVKSLKEVQQSSKKCRLLITSRPYTSIKELFQTDPPQAKFTLKAQTIDVDLYVRDRISRKGWDREKNKAELVHNIIKRLIRKLPDEAAKAYDRGLKRLAQEFASSKQKDGLPCQAIQALFWVAYAKSPMTEKQLRQALAIEEGDADYDPTREIWDETGIEALCGDLVVVDRRNGEVRVAHKTITEHLLLETTKRDWFPTIREHIPSRLLQFLQFDCLKRPLEDASKYMGRYPLCSYALDHWGSGLNAILKPGTSLWATTEDFLKKAHSQIWNDHVRDLAVKSLVSKAREHDEWDNWKVVRHVVTPGPITGLHWAVLFNLQAFVPILSEHERKRPITDPIPTTPLGLAGAFRRASREDMARKLLENGAEVNATRAAGRVVRPPLYNAVYYCSAEVVKILLEASADMTLRRDDNDKSPLDLAYVLGCLDIARLLVSHISGHAPTKAQEMQSLVRGGFADELQRAISEGLDVNHPCENGKMALDYARGLGDDTITGILVANQATWEESDCARLEYGNSPSSMLLLEVAVKKHVKLPIRSIVFETVSRDQGWSSFPSEQGTYIGSTTIHVSLKQPGEDSPSFVLQHNVNAHDMFKLHTNIWNLSELKASSPRRAELIENIRHGSVIQVSAHMYGAKV</sequence>
<evidence type="ECO:0000313" key="2">
    <source>
        <dbReference type="EMBL" id="KAF3766950.1"/>
    </source>
</evidence>
<dbReference type="Gene3D" id="1.25.40.20">
    <property type="entry name" value="Ankyrin repeat-containing domain"/>
    <property type="match status" value="1"/>
</dbReference>
<dbReference type="SUPFAM" id="SSF48403">
    <property type="entry name" value="Ankyrin repeat"/>
    <property type="match status" value="1"/>
</dbReference>
<organism evidence="2 3">
    <name type="scientific">Cryphonectria parasitica (strain ATCC 38755 / EP155)</name>
    <dbReference type="NCBI Taxonomy" id="660469"/>
    <lineage>
        <taxon>Eukaryota</taxon>
        <taxon>Fungi</taxon>
        <taxon>Dikarya</taxon>
        <taxon>Ascomycota</taxon>
        <taxon>Pezizomycotina</taxon>
        <taxon>Sordariomycetes</taxon>
        <taxon>Sordariomycetidae</taxon>
        <taxon>Diaporthales</taxon>
        <taxon>Cryphonectriaceae</taxon>
        <taxon>Cryphonectria-Endothia species complex</taxon>
        <taxon>Cryphonectria</taxon>
    </lineage>
</organism>
<dbReference type="EMBL" id="MU032346">
    <property type="protein sequence ID" value="KAF3766950.1"/>
    <property type="molecule type" value="Genomic_DNA"/>
</dbReference>
<dbReference type="Pfam" id="PF22939">
    <property type="entry name" value="WHD_GPIID"/>
    <property type="match status" value="1"/>
</dbReference>
<protein>
    <submittedName>
        <fullName evidence="2">Ankyrin</fullName>
    </submittedName>
</protein>
<evidence type="ECO:0000259" key="1">
    <source>
        <dbReference type="Pfam" id="PF22939"/>
    </source>
</evidence>
<dbReference type="GeneID" id="63837410"/>
<feature type="domain" description="GPI inositol-deacylase winged helix" evidence="1">
    <location>
        <begin position="258"/>
        <end position="336"/>
    </location>
</feature>
<name>A0A9P4Y6E2_CRYP1</name>
<dbReference type="Proteomes" id="UP000803844">
    <property type="component" value="Unassembled WGS sequence"/>
</dbReference>
<proteinExistence type="predicted"/>
<dbReference type="Gene3D" id="3.40.50.300">
    <property type="entry name" value="P-loop containing nucleotide triphosphate hydrolases"/>
    <property type="match status" value="1"/>
</dbReference>
<gene>
    <name evidence="2" type="ORF">M406DRAFT_328064</name>
</gene>
<dbReference type="InterPro" id="IPR027417">
    <property type="entry name" value="P-loop_NTPase"/>
</dbReference>
<dbReference type="AlphaFoldDB" id="A0A9P4Y6E2"/>
<comment type="caution">
    <text evidence="2">The sequence shown here is derived from an EMBL/GenBank/DDBJ whole genome shotgun (WGS) entry which is preliminary data.</text>
</comment>
<evidence type="ECO:0000313" key="3">
    <source>
        <dbReference type="Proteomes" id="UP000803844"/>
    </source>
</evidence>
<accession>A0A9P4Y6E2</accession>
<reference evidence="2" key="1">
    <citation type="journal article" date="2020" name="Phytopathology">
        <title>Genome sequence of the chestnut blight fungus Cryphonectria parasitica EP155: A fundamental resource for an archetypical invasive plant pathogen.</title>
        <authorList>
            <person name="Crouch J.A."/>
            <person name="Dawe A."/>
            <person name="Aerts A."/>
            <person name="Barry K."/>
            <person name="Churchill A.C.L."/>
            <person name="Grimwood J."/>
            <person name="Hillman B."/>
            <person name="Milgroom M.G."/>
            <person name="Pangilinan J."/>
            <person name="Smith M."/>
            <person name="Salamov A."/>
            <person name="Schmutz J."/>
            <person name="Yadav J."/>
            <person name="Grigoriev I.V."/>
            <person name="Nuss D."/>
        </authorList>
    </citation>
    <scope>NUCLEOTIDE SEQUENCE</scope>
    <source>
        <strain evidence="2">EP155</strain>
    </source>
</reference>